<sequence>MRDIVVDELLWLAVQEVRSQAKGSEYYNGLLLEEAVLQVVQTNPSRYSFKLVVLAKRTMLDGSPPSAVRLQTASSIAIDLRDSSIDLLEQATEEQRFLNPQSLSVSSVDQQGVAASQNLKDQSSEKHSSTPPTSVVPDCSMI</sequence>
<name>A0A4U5MXQ7_POPAL</name>
<evidence type="ECO:0000313" key="2">
    <source>
        <dbReference type="EMBL" id="TKR74886.1"/>
    </source>
</evidence>
<accession>A0A4U5MXQ7</accession>
<feature type="region of interest" description="Disordered" evidence="1">
    <location>
        <begin position="108"/>
        <end position="142"/>
    </location>
</feature>
<dbReference type="AlphaFoldDB" id="A0A4U5MXQ7"/>
<protein>
    <submittedName>
        <fullName evidence="2">Uncharacterized protein</fullName>
    </submittedName>
</protein>
<proteinExistence type="predicted"/>
<organism evidence="2">
    <name type="scientific">Populus alba</name>
    <name type="common">White poplar</name>
    <dbReference type="NCBI Taxonomy" id="43335"/>
    <lineage>
        <taxon>Eukaryota</taxon>
        <taxon>Viridiplantae</taxon>
        <taxon>Streptophyta</taxon>
        <taxon>Embryophyta</taxon>
        <taxon>Tracheophyta</taxon>
        <taxon>Spermatophyta</taxon>
        <taxon>Magnoliopsida</taxon>
        <taxon>eudicotyledons</taxon>
        <taxon>Gunneridae</taxon>
        <taxon>Pentapetalae</taxon>
        <taxon>rosids</taxon>
        <taxon>fabids</taxon>
        <taxon>Malpighiales</taxon>
        <taxon>Salicaceae</taxon>
        <taxon>Saliceae</taxon>
        <taxon>Populus</taxon>
    </lineage>
</organism>
<feature type="compositionally biased region" description="Polar residues" evidence="1">
    <location>
        <begin position="108"/>
        <end position="121"/>
    </location>
</feature>
<evidence type="ECO:0000256" key="1">
    <source>
        <dbReference type="SAM" id="MobiDB-lite"/>
    </source>
</evidence>
<reference evidence="2" key="1">
    <citation type="submission" date="2018-10" db="EMBL/GenBank/DDBJ databases">
        <title>Population genomic analysis revealed the cold adaptation of white poplar.</title>
        <authorList>
            <person name="Liu Y.-J."/>
        </authorList>
    </citation>
    <scope>NUCLEOTIDE SEQUENCE [LARGE SCALE GENOMIC DNA]</scope>
    <source>
        <strain evidence="2">PAL-ZL1</strain>
    </source>
</reference>
<comment type="caution">
    <text evidence="2">The sequence shown here is derived from an EMBL/GenBank/DDBJ whole genome shotgun (WGS) entry which is preliminary data.</text>
</comment>
<gene>
    <name evidence="2" type="ORF">D5086_0000290800</name>
</gene>
<dbReference type="EMBL" id="RCHU01001154">
    <property type="protein sequence ID" value="TKR74886.1"/>
    <property type="molecule type" value="Genomic_DNA"/>
</dbReference>